<dbReference type="OrthoDB" id="3681166at2759"/>
<gene>
    <name evidence="2" type="ORF">DM02DRAFT_682802</name>
</gene>
<dbReference type="Proteomes" id="UP000244855">
    <property type="component" value="Unassembled WGS sequence"/>
</dbReference>
<evidence type="ECO:0000313" key="3">
    <source>
        <dbReference type="Proteomes" id="UP000244855"/>
    </source>
</evidence>
<dbReference type="STRING" id="97972.A0A2V1E708"/>
<dbReference type="InterPro" id="IPR001810">
    <property type="entry name" value="F-box_dom"/>
</dbReference>
<dbReference type="EMBL" id="KZ805311">
    <property type="protein sequence ID" value="PVI05879.1"/>
    <property type="molecule type" value="Genomic_DNA"/>
</dbReference>
<dbReference type="PROSITE" id="PS50181">
    <property type="entry name" value="FBOX"/>
    <property type="match status" value="1"/>
</dbReference>
<keyword evidence="3" id="KW-1185">Reference proteome</keyword>
<protein>
    <recommendedName>
        <fullName evidence="1">F-box domain-containing protein</fullName>
    </recommendedName>
</protein>
<organism evidence="2 3">
    <name type="scientific">Periconia macrospinosa</name>
    <dbReference type="NCBI Taxonomy" id="97972"/>
    <lineage>
        <taxon>Eukaryota</taxon>
        <taxon>Fungi</taxon>
        <taxon>Dikarya</taxon>
        <taxon>Ascomycota</taxon>
        <taxon>Pezizomycotina</taxon>
        <taxon>Dothideomycetes</taxon>
        <taxon>Pleosporomycetidae</taxon>
        <taxon>Pleosporales</taxon>
        <taxon>Massarineae</taxon>
        <taxon>Periconiaceae</taxon>
        <taxon>Periconia</taxon>
    </lineage>
</organism>
<proteinExistence type="predicted"/>
<evidence type="ECO:0000259" key="1">
    <source>
        <dbReference type="PROSITE" id="PS50181"/>
    </source>
</evidence>
<accession>A0A2V1E708</accession>
<dbReference type="Pfam" id="PF00646">
    <property type="entry name" value="F-box"/>
    <property type="match status" value="1"/>
</dbReference>
<dbReference type="AlphaFoldDB" id="A0A2V1E708"/>
<dbReference type="SUPFAM" id="SSF81383">
    <property type="entry name" value="F-box domain"/>
    <property type="match status" value="1"/>
</dbReference>
<feature type="domain" description="F-box" evidence="1">
    <location>
        <begin position="73"/>
        <end position="119"/>
    </location>
</feature>
<sequence length="364" mass="41650">MSLPSDINVENLKKMSKAELNQIVEEVAQSTSSNTDSLTYTHDVFRNKWFYLDRILDNTMPLFSSTSPPTQDLGALSALPNELLYTIFSHLPITSLMRFRRCNRLSSLLITSIPSLRAILHTAPNTIKGILALQISTPITLTQLRQKLTQRTCDGCGDLGGLIYLPTCQRACFYCLHAAWRRYYDAPKTKTQLETRFAMTPVEIAALPTLRSLPGTFTDGTAKFTWQDRATMYVRPGKFWNEDAKTYGGLCEMNLGDKYRKLWDDRGDDDDEPVLVKEDPMPWQVQYHMTSVLAPWMDPKGQEWEEGVFCSNCVGSVGEDVVYDKVSFGEHMRECRAKTRRAERWRTGRWREVDLWLCGLGEDK</sequence>
<evidence type="ECO:0000313" key="2">
    <source>
        <dbReference type="EMBL" id="PVI05879.1"/>
    </source>
</evidence>
<dbReference type="InterPro" id="IPR036047">
    <property type="entry name" value="F-box-like_dom_sf"/>
</dbReference>
<dbReference type="CDD" id="cd09917">
    <property type="entry name" value="F-box_SF"/>
    <property type="match status" value="1"/>
</dbReference>
<reference evidence="2 3" key="1">
    <citation type="journal article" date="2018" name="Sci. Rep.">
        <title>Comparative genomics provides insights into the lifestyle and reveals functional heterogeneity of dark septate endophytic fungi.</title>
        <authorList>
            <person name="Knapp D.G."/>
            <person name="Nemeth J.B."/>
            <person name="Barry K."/>
            <person name="Hainaut M."/>
            <person name="Henrissat B."/>
            <person name="Johnson J."/>
            <person name="Kuo A."/>
            <person name="Lim J.H.P."/>
            <person name="Lipzen A."/>
            <person name="Nolan M."/>
            <person name="Ohm R.A."/>
            <person name="Tamas L."/>
            <person name="Grigoriev I.V."/>
            <person name="Spatafora J.W."/>
            <person name="Nagy L.G."/>
            <person name="Kovacs G.M."/>
        </authorList>
    </citation>
    <scope>NUCLEOTIDE SEQUENCE [LARGE SCALE GENOMIC DNA]</scope>
    <source>
        <strain evidence="2 3">DSE2036</strain>
    </source>
</reference>
<name>A0A2V1E708_9PLEO</name>